<dbReference type="AlphaFoldDB" id="A0ABC8S5I4"/>
<feature type="compositionally biased region" description="Polar residues" evidence="1">
    <location>
        <begin position="46"/>
        <end position="58"/>
    </location>
</feature>
<feature type="transmembrane region" description="Helical" evidence="2">
    <location>
        <begin position="12"/>
        <end position="37"/>
    </location>
</feature>
<organism evidence="3 4">
    <name type="scientific">Ilex paraguariensis</name>
    <name type="common">yerba mate</name>
    <dbReference type="NCBI Taxonomy" id="185542"/>
    <lineage>
        <taxon>Eukaryota</taxon>
        <taxon>Viridiplantae</taxon>
        <taxon>Streptophyta</taxon>
        <taxon>Embryophyta</taxon>
        <taxon>Tracheophyta</taxon>
        <taxon>Spermatophyta</taxon>
        <taxon>Magnoliopsida</taxon>
        <taxon>eudicotyledons</taxon>
        <taxon>Gunneridae</taxon>
        <taxon>Pentapetalae</taxon>
        <taxon>asterids</taxon>
        <taxon>campanulids</taxon>
        <taxon>Aquifoliales</taxon>
        <taxon>Aquifoliaceae</taxon>
        <taxon>Ilex</taxon>
    </lineage>
</organism>
<feature type="region of interest" description="Disordered" evidence="1">
    <location>
        <begin position="41"/>
        <end position="69"/>
    </location>
</feature>
<evidence type="ECO:0000256" key="1">
    <source>
        <dbReference type="SAM" id="MobiDB-lite"/>
    </source>
</evidence>
<sequence length="218" mass="23912">MGRKVPTGENQSIHPVLLLSLIMACIAATIAIVSSLCGSLSRKKSPPSSAARNKTAENSDVIIPTPDDATRSTIAAVELGETADTAQQQNTELQQPLPPPPGMHHMRAASYHHWTDSTTSQGKLSSSMSMRVLGSGMTSRQSSRREDNDKKREKKLKHEDSIWKKTIILGEKCKVPDEDDTIVYDEKGNKIETYHPKTPSSLPLSRQTSFLDPNAIPR</sequence>
<evidence type="ECO:0000256" key="2">
    <source>
        <dbReference type="SAM" id="Phobius"/>
    </source>
</evidence>
<feature type="compositionally biased region" description="Polar residues" evidence="1">
    <location>
        <begin position="85"/>
        <end position="94"/>
    </location>
</feature>
<protein>
    <submittedName>
        <fullName evidence="3">Uncharacterized protein</fullName>
    </submittedName>
</protein>
<keyword evidence="2" id="KW-1133">Transmembrane helix</keyword>
<feature type="compositionally biased region" description="Polar residues" evidence="1">
    <location>
        <begin position="198"/>
        <end position="211"/>
    </location>
</feature>
<dbReference type="Proteomes" id="UP001642360">
    <property type="component" value="Unassembled WGS sequence"/>
</dbReference>
<comment type="caution">
    <text evidence="3">The sequence shown here is derived from an EMBL/GenBank/DDBJ whole genome shotgun (WGS) entry which is preliminary data.</text>
</comment>
<feature type="region of interest" description="Disordered" evidence="1">
    <location>
        <begin position="188"/>
        <end position="218"/>
    </location>
</feature>
<proteinExistence type="predicted"/>
<reference evidence="3 4" key="1">
    <citation type="submission" date="2024-02" db="EMBL/GenBank/DDBJ databases">
        <authorList>
            <person name="Vignale AGUSTIN F."/>
            <person name="Sosa J E."/>
            <person name="Modenutti C."/>
        </authorList>
    </citation>
    <scope>NUCLEOTIDE SEQUENCE [LARGE SCALE GENOMIC DNA]</scope>
</reference>
<keyword evidence="2" id="KW-0472">Membrane</keyword>
<accession>A0ABC8S5I4</accession>
<feature type="region of interest" description="Disordered" evidence="1">
    <location>
        <begin position="133"/>
        <end position="158"/>
    </location>
</feature>
<evidence type="ECO:0000313" key="3">
    <source>
        <dbReference type="EMBL" id="CAK9152095.1"/>
    </source>
</evidence>
<feature type="compositionally biased region" description="Basic and acidic residues" evidence="1">
    <location>
        <begin position="143"/>
        <end position="158"/>
    </location>
</feature>
<dbReference type="EMBL" id="CAUOFW020002203">
    <property type="protein sequence ID" value="CAK9152095.1"/>
    <property type="molecule type" value="Genomic_DNA"/>
</dbReference>
<feature type="region of interest" description="Disordered" evidence="1">
    <location>
        <begin position="85"/>
        <end position="107"/>
    </location>
</feature>
<gene>
    <name evidence="3" type="ORF">ILEXP_LOCUS20280</name>
</gene>
<keyword evidence="4" id="KW-1185">Reference proteome</keyword>
<keyword evidence="2" id="KW-0812">Transmembrane</keyword>
<evidence type="ECO:0000313" key="4">
    <source>
        <dbReference type="Proteomes" id="UP001642360"/>
    </source>
</evidence>
<dbReference type="PROSITE" id="PS51257">
    <property type="entry name" value="PROKAR_LIPOPROTEIN"/>
    <property type="match status" value="1"/>
</dbReference>
<dbReference type="PANTHER" id="PTHR36801">
    <property type="entry name" value="OS06G0150200 PROTEIN"/>
    <property type="match status" value="1"/>
</dbReference>
<name>A0ABC8S5I4_9AQUA</name>
<dbReference type="PANTHER" id="PTHR36801:SF3">
    <property type="entry name" value="OS06G0150300 PROTEIN"/>
    <property type="match status" value="1"/>
</dbReference>